<evidence type="ECO:0000313" key="3">
    <source>
        <dbReference type="Proteomes" id="UP001596434"/>
    </source>
</evidence>
<protein>
    <submittedName>
        <fullName evidence="2">VWA domain-containing protein</fullName>
    </submittedName>
</protein>
<gene>
    <name evidence="2" type="ORF">ACFQKE_05040</name>
</gene>
<keyword evidence="3" id="KW-1185">Reference proteome</keyword>
<dbReference type="SUPFAM" id="SSF53300">
    <property type="entry name" value="vWA-like"/>
    <property type="match status" value="1"/>
</dbReference>
<dbReference type="Pfam" id="PF13519">
    <property type="entry name" value="VWA_2"/>
    <property type="match status" value="1"/>
</dbReference>
<proteinExistence type="predicted"/>
<evidence type="ECO:0000313" key="2">
    <source>
        <dbReference type="EMBL" id="MFC7254672.1"/>
    </source>
</evidence>
<feature type="domain" description="VWFA" evidence="1">
    <location>
        <begin position="61"/>
        <end position="285"/>
    </location>
</feature>
<dbReference type="SMART" id="SM00327">
    <property type="entry name" value="VWA"/>
    <property type="match status" value="1"/>
</dbReference>
<dbReference type="AlphaFoldDB" id="A0ABD5ZW06"/>
<dbReference type="InterPro" id="IPR006311">
    <property type="entry name" value="TAT_signal"/>
</dbReference>
<dbReference type="EMBL" id="JBHTAT010000001">
    <property type="protein sequence ID" value="MFC7254672.1"/>
    <property type="molecule type" value="Genomic_DNA"/>
</dbReference>
<sequence>MTQRTQTRPIRTYPLSRRDVLRATSAAGALAVGGSGLRAVTGVATADEHVNVIETCGGDVDIVVALDYSGSIRSAGTWGDIESGVDSFLGVVPDDVQLGLVTFGDAPAAFEYGPTNLLDFATTSNVAALEAGVPTSSPPSENATHMPGALAFADAILDAEGRDGTEIVVLVTDGGPNYENGVVGDGSTPPADDTTFPYGTFEFTGGTSGGENGVAGEPGELSETTAIATGIKNAGRRIIAVGIGRNVAGFDDYLQDSIASAPDDFVAVEDASNLGTELEALISEVCEETCTECPDDAGMLVKYEFDCVETDDDGDCVRWDFVPEGDTDPNIVYTEGAYENADGETNEPTSVTFDTEYCDLYAFVKSGQELAVQSFTDVDGAVTVDTANDEKYAISFVAFYCTEAAAQAALDAFPSGGAGPGRSRGRGRER</sequence>
<reference evidence="2 3" key="1">
    <citation type="journal article" date="2019" name="Int. J. Syst. Evol. Microbiol.">
        <title>The Global Catalogue of Microorganisms (GCM) 10K type strain sequencing project: providing services to taxonomists for standard genome sequencing and annotation.</title>
        <authorList>
            <consortium name="The Broad Institute Genomics Platform"/>
            <consortium name="The Broad Institute Genome Sequencing Center for Infectious Disease"/>
            <person name="Wu L."/>
            <person name="Ma J."/>
        </authorList>
    </citation>
    <scope>NUCLEOTIDE SEQUENCE [LARGE SCALE GENOMIC DNA]</scope>
    <source>
        <strain evidence="2 3">GX21</strain>
    </source>
</reference>
<dbReference type="Proteomes" id="UP001596434">
    <property type="component" value="Unassembled WGS sequence"/>
</dbReference>
<dbReference type="CDD" id="cd00198">
    <property type="entry name" value="vWFA"/>
    <property type="match status" value="1"/>
</dbReference>
<accession>A0ABD5ZW06</accession>
<dbReference type="Gene3D" id="3.40.50.410">
    <property type="entry name" value="von Willebrand factor, type A domain"/>
    <property type="match status" value="1"/>
</dbReference>
<dbReference type="RefSeq" id="WP_379702871.1">
    <property type="nucleotide sequence ID" value="NZ_JBHTAT010000001.1"/>
</dbReference>
<organism evidence="2 3">
    <name type="scientific">Haloplanus litoreus</name>
    <dbReference type="NCBI Taxonomy" id="767515"/>
    <lineage>
        <taxon>Archaea</taxon>
        <taxon>Methanobacteriati</taxon>
        <taxon>Methanobacteriota</taxon>
        <taxon>Stenosarchaea group</taxon>
        <taxon>Halobacteria</taxon>
        <taxon>Halobacteriales</taxon>
        <taxon>Haloferacaceae</taxon>
        <taxon>Haloplanus</taxon>
    </lineage>
</organism>
<name>A0ABD5ZW06_9EURY</name>
<dbReference type="InterPro" id="IPR036465">
    <property type="entry name" value="vWFA_dom_sf"/>
</dbReference>
<dbReference type="PROSITE" id="PS51318">
    <property type="entry name" value="TAT"/>
    <property type="match status" value="1"/>
</dbReference>
<dbReference type="InterPro" id="IPR002035">
    <property type="entry name" value="VWF_A"/>
</dbReference>
<evidence type="ECO:0000259" key="1">
    <source>
        <dbReference type="PROSITE" id="PS50234"/>
    </source>
</evidence>
<comment type="caution">
    <text evidence="2">The sequence shown here is derived from an EMBL/GenBank/DDBJ whole genome shotgun (WGS) entry which is preliminary data.</text>
</comment>
<dbReference type="GeneID" id="96952992"/>
<dbReference type="PROSITE" id="PS50234">
    <property type="entry name" value="VWFA"/>
    <property type="match status" value="1"/>
</dbReference>